<comment type="caution">
    <text evidence="2">The sequence shown here is derived from an EMBL/GenBank/DDBJ whole genome shotgun (WGS) entry which is preliminary data.</text>
</comment>
<protein>
    <recommendedName>
        <fullName evidence="4">Alpha/beta hydrolase family protein</fullName>
    </recommendedName>
</protein>
<dbReference type="AlphaFoldDB" id="A0A6A4RET5"/>
<dbReference type="Proteomes" id="UP000441586">
    <property type="component" value="Unassembled WGS sequence"/>
</dbReference>
<dbReference type="InterPro" id="IPR029058">
    <property type="entry name" value="AB_hydrolase_fold"/>
</dbReference>
<evidence type="ECO:0000313" key="2">
    <source>
        <dbReference type="EMBL" id="KAE9628962.1"/>
    </source>
</evidence>
<gene>
    <name evidence="2" type="ORF">GP644_14455</name>
</gene>
<evidence type="ECO:0000256" key="1">
    <source>
        <dbReference type="SAM" id="MobiDB-lite"/>
    </source>
</evidence>
<dbReference type="EMBL" id="WSFO01000008">
    <property type="protein sequence ID" value="KAE9628962.1"/>
    <property type="molecule type" value="Genomic_DNA"/>
</dbReference>
<evidence type="ECO:0008006" key="4">
    <source>
        <dbReference type="Google" id="ProtNLM"/>
    </source>
</evidence>
<evidence type="ECO:0000313" key="3">
    <source>
        <dbReference type="Proteomes" id="UP000441586"/>
    </source>
</evidence>
<dbReference type="RefSeq" id="WP_158980133.1">
    <property type="nucleotide sequence ID" value="NZ_WSFO01000008.1"/>
</dbReference>
<sequence length="181" mass="19412">MKLYIITDIHNKPSRDQCLSTGIIGSAQVIRLALNDLCARPELTGEALHQHLFRHGGMDDVVSALKQTLSGGDVGLGYSAGGTALWRAAAAGSPFTALFCVSSTRLRDEAAIATPNHVFFGSEDQGRPSSQWLATVPDHFTVFDEVGHTYYLHQSSHAAHETRTQISDGIKPSTAAPRSAI</sequence>
<proteinExistence type="predicted"/>
<dbReference type="Gene3D" id="3.40.50.1820">
    <property type="entry name" value="alpha/beta hydrolase"/>
    <property type="match status" value="1"/>
</dbReference>
<feature type="region of interest" description="Disordered" evidence="1">
    <location>
        <begin position="161"/>
        <end position="181"/>
    </location>
</feature>
<organism evidence="2 3">
    <name type="scientific">Parasedimentitalea maritima</name>
    <dbReference type="NCBI Taxonomy" id="2578117"/>
    <lineage>
        <taxon>Bacteria</taxon>
        <taxon>Pseudomonadati</taxon>
        <taxon>Pseudomonadota</taxon>
        <taxon>Alphaproteobacteria</taxon>
        <taxon>Rhodobacterales</taxon>
        <taxon>Paracoccaceae</taxon>
        <taxon>Parasedimentitalea</taxon>
    </lineage>
</organism>
<dbReference type="SUPFAM" id="SSF53474">
    <property type="entry name" value="alpha/beta-Hydrolases"/>
    <property type="match status" value="1"/>
</dbReference>
<name>A0A6A4RET5_9RHOB</name>
<accession>A0A6A4RET5</accession>
<reference evidence="2 3" key="1">
    <citation type="submission" date="2019-12" db="EMBL/GenBank/DDBJ databases">
        <authorList>
            <person name="Zhang Y.-J."/>
        </authorList>
    </citation>
    <scope>NUCLEOTIDE SEQUENCE [LARGE SCALE GENOMIC DNA]</scope>
    <source>
        <strain evidence="2 3">H18S-6</strain>
    </source>
</reference>